<dbReference type="PANTHER" id="PTHR36809:SF1">
    <property type="entry name" value="TRANSMEMBRANE PROTEIN"/>
    <property type="match status" value="1"/>
</dbReference>
<evidence type="ECO:0000313" key="3">
    <source>
        <dbReference type="EMBL" id="KAK9842214.1"/>
    </source>
</evidence>
<keyword evidence="4" id="KW-1185">Reference proteome</keyword>
<proteinExistence type="predicted"/>
<dbReference type="Proteomes" id="UP001445335">
    <property type="component" value="Unassembled WGS sequence"/>
</dbReference>
<comment type="caution">
    <text evidence="3">The sequence shown here is derived from an EMBL/GenBank/DDBJ whole genome shotgun (WGS) entry which is preliminary data.</text>
</comment>
<reference evidence="3 4" key="1">
    <citation type="journal article" date="2024" name="Nat. Commun.">
        <title>Phylogenomics reveals the evolutionary origins of lichenization in chlorophyte algae.</title>
        <authorList>
            <person name="Puginier C."/>
            <person name="Libourel C."/>
            <person name="Otte J."/>
            <person name="Skaloud P."/>
            <person name="Haon M."/>
            <person name="Grisel S."/>
            <person name="Petersen M."/>
            <person name="Berrin J.G."/>
            <person name="Delaux P.M."/>
            <person name="Dal Grande F."/>
            <person name="Keller J."/>
        </authorList>
    </citation>
    <scope>NUCLEOTIDE SEQUENCE [LARGE SCALE GENOMIC DNA]</scope>
    <source>
        <strain evidence="3 4">SAG 245.80</strain>
    </source>
</reference>
<protein>
    <recommendedName>
        <fullName evidence="2">Viral late gene transcription factor 3 zinc ribbon domain-containing protein</fullName>
    </recommendedName>
</protein>
<dbReference type="Pfam" id="PF08792">
    <property type="entry name" value="A2L_zn_ribbon"/>
    <property type="match status" value="1"/>
</dbReference>
<dbReference type="InterPro" id="IPR014900">
    <property type="entry name" value="VLTF-3_Zn_ribbon"/>
</dbReference>
<sequence>MCLSVSPFSVQACAAADAASAYVPGPVNVGPEIYAGALAGVIPFAIGSWEFGKRILIQRRCAVCSGSGLVQRGKFYRKCPECGGFFPWQGWRKFFTSTAAPGNGGPLRQPRGQTSILYKVPRPVKNRADGVVGEIEHSERQNANGSGAKTASQLDPDKHHVEKNV</sequence>
<accession>A0AAW1S9D8</accession>
<evidence type="ECO:0000259" key="2">
    <source>
        <dbReference type="Pfam" id="PF08792"/>
    </source>
</evidence>
<evidence type="ECO:0000256" key="1">
    <source>
        <dbReference type="SAM" id="MobiDB-lite"/>
    </source>
</evidence>
<feature type="compositionally biased region" description="Polar residues" evidence="1">
    <location>
        <begin position="141"/>
        <end position="153"/>
    </location>
</feature>
<feature type="compositionally biased region" description="Basic and acidic residues" evidence="1">
    <location>
        <begin position="155"/>
        <end position="165"/>
    </location>
</feature>
<dbReference type="EMBL" id="JALJOU010000008">
    <property type="protein sequence ID" value="KAK9842214.1"/>
    <property type="molecule type" value="Genomic_DNA"/>
</dbReference>
<gene>
    <name evidence="3" type="ORF">WJX81_000923</name>
</gene>
<name>A0AAW1S9D8_9CHLO</name>
<evidence type="ECO:0000313" key="4">
    <source>
        <dbReference type="Proteomes" id="UP001445335"/>
    </source>
</evidence>
<feature type="domain" description="Viral late gene transcription factor 3 zinc ribbon" evidence="2">
    <location>
        <begin position="58"/>
        <end position="86"/>
    </location>
</feature>
<feature type="region of interest" description="Disordered" evidence="1">
    <location>
        <begin position="129"/>
        <end position="165"/>
    </location>
</feature>
<dbReference type="AlphaFoldDB" id="A0AAW1S9D8"/>
<organism evidence="3 4">
    <name type="scientific">Elliptochloris bilobata</name>
    <dbReference type="NCBI Taxonomy" id="381761"/>
    <lineage>
        <taxon>Eukaryota</taxon>
        <taxon>Viridiplantae</taxon>
        <taxon>Chlorophyta</taxon>
        <taxon>core chlorophytes</taxon>
        <taxon>Trebouxiophyceae</taxon>
        <taxon>Trebouxiophyceae incertae sedis</taxon>
        <taxon>Elliptochloris clade</taxon>
        <taxon>Elliptochloris</taxon>
    </lineage>
</organism>
<dbReference type="PANTHER" id="PTHR36809">
    <property type="entry name" value="TRANSMEMBRANE PROTEIN"/>
    <property type="match status" value="1"/>
</dbReference>